<accession>A0ABV4WCJ3</accession>
<dbReference type="Proteomes" id="UP001576762">
    <property type="component" value="Unassembled WGS sequence"/>
</dbReference>
<protein>
    <recommendedName>
        <fullName evidence="4">DUF4019 domain-containing protein</fullName>
    </recommendedName>
</protein>
<evidence type="ECO:0000313" key="2">
    <source>
        <dbReference type="EMBL" id="MFB2717911.1"/>
    </source>
</evidence>
<evidence type="ECO:0008006" key="4">
    <source>
        <dbReference type="Google" id="ProtNLM"/>
    </source>
</evidence>
<organism evidence="2 3">
    <name type="scientific">Marinobacter shengliensis</name>
    <dbReference type="NCBI Taxonomy" id="1389223"/>
    <lineage>
        <taxon>Bacteria</taxon>
        <taxon>Pseudomonadati</taxon>
        <taxon>Pseudomonadota</taxon>
        <taxon>Gammaproteobacteria</taxon>
        <taxon>Pseudomonadales</taxon>
        <taxon>Marinobacteraceae</taxon>
        <taxon>Marinobacter</taxon>
    </lineage>
</organism>
<feature type="chain" id="PRO_5045572138" description="DUF4019 domain-containing protein" evidence="1">
    <location>
        <begin position="22"/>
        <end position="151"/>
    </location>
</feature>
<dbReference type="RefSeq" id="WP_374816247.1">
    <property type="nucleotide sequence ID" value="NZ_JBHFLD010000065.1"/>
</dbReference>
<keyword evidence="3" id="KW-1185">Reference proteome</keyword>
<feature type="signal peptide" evidence="1">
    <location>
        <begin position="1"/>
        <end position="21"/>
    </location>
</feature>
<name>A0ABV4WCJ3_9GAMM</name>
<dbReference type="EMBL" id="JBHFLD010000065">
    <property type="protein sequence ID" value="MFB2717911.1"/>
    <property type="molecule type" value="Genomic_DNA"/>
</dbReference>
<evidence type="ECO:0000313" key="3">
    <source>
        <dbReference type="Proteomes" id="UP001576762"/>
    </source>
</evidence>
<evidence type="ECO:0000256" key="1">
    <source>
        <dbReference type="SAM" id="SignalP"/>
    </source>
</evidence>
<gene>
    <name evidence="2" type="ORF">ACE05E_20795</name>
</gene>
<sequence>MNGLLKTTLFLLAIISGPVYASDEPLELFDSYIQLGESFDPDVANLYSDDALIHAYRVYPHGLERNMELTGAQWKELMSRVMPIAKAQNDKSTFSNIAVTEIEGGYKIKADRYSVRKCYTDTGYYMIVKPTENGSLKIFEEYMETKPLPSC</sequence>
<proteinExistence type="predicted"/>
<comment type="caution">
    <text evidence="2">The sequence shown here is derived from an EMBL/GenBank/DDBJ whole genome shotgun (WGS) entry which is preliminary data.</text>
</comment>
<reference evidence="2 3" key="1">
    <citation type="submission" date="2024-09" db="EMBL/GenBank/DDBJ databases">
        <title>Draft genome sequences of 6 high pH adapted Marinobacter shengliensis sp. isolated from Mariana forearc serpentinite mud volcanoes.</title>
        <authorList>
            <person name="Elkassas S."/>
            <person name="Serres M."/>
            <person name="Michael N."/>
            <person name="Amina P."/>
            <person name="Teodora Z."/>
            <person name="Julie H."/>
        </authorList>
    </citation>
    <scope>NUCLEOTIDE SEQUENCE [LARGE SCALE GENOMIC DNA]</scope>
    <source>
        <strain evidence="2 3">EB4</strain>
    </source>
</reference>
<keyword evidence="1" id="KW-0732">Signal</keyword>